<feature type="signal peptide" evidence="1">
    <location>
        <begin position="1"/>
        <end position="17"/>
    </location>
</feature>
<name>A0AAD9QHN6_ACRCE</name>
<proteinExistence type="predicted"/>
<dbReference type="InterPro" id="IPR003386">
    <property type="entry name" value="LACT/PDAT_acylTrfase"/>
</dbReference>
<dbReference type="GO" id="GO:0008374">
    <property type="term" value="F:O-acyltransferase activity"/>
    <property type="evidence" value="ECO:0007669"/>
    <property type="project" value="InterPro"/>
</dbReference>
<accession>A0AAD9QHN6</accession>
<dbReference type="EMBL" id="JARQWQ010000032">
    <property type="protein sequence ID" value="KAK2561458.1"/>
    <property type="molecule type" value="Genomic_DNA"/>
</dbReference>
<dbReference type="GO" id="GO:0006629">
    <property type="term" value="P:lipid metabolic process"/>
    <property type="evidence" value="ECO:0007669"/>
    <property type="project" value="InterPro"/>
</dbReference>
<protein>
    <submittedName>
        <fullName evidence="2">Phospholipase A2 group XV</fullName>
    </submittedName>
</protein>
<evidence type="ECO:0000313" key="2">
    <source>
        <dbReference type="EMBL" id="KAK2561458.1"/>
    </source>
</evidence>
<evidence type="ECO:0000313" key="3">
    <source>
        <dbReference type="Proteomes" id="UP001249851"/>
    </source>
</evidence>
<dbReference type="InterPro" id="IPR029058">
    <property type="entry name" value="AB_hydrolase_fold"/>
</dbReference>
<feature type="chain" id="PRO_5042108654" evidence="1">
    <location>
        <begin position="18"/>
        <end position="407"/>
    </location>
</feature>
<dbReference type="SUPFAM" id="SSF53474">
    <property type="entry name" value="alpha/beta-Hydrolases"/>
    <property type="match status" value="1"/>
</dbReference>
<dbReference type="AlphaFoldDB" id="A0AAD9QHN6"/>
<reference evidence="2" key="2">
    <citation type="journal article" date="2023" name="Science">
        <title>Genomic signatures of disease resistance in endangered staghorn corals.</title>
        <authorList>
            <person name="Vollmer S.V."/>
            <person name="Selwyn J.D."/>
            <person name="Despard B.A."/>
            <person name="Roesel C.L."/>
        </authorList>
    </citation>
    <scope>NUCLEOTIDE SEQUENCE</scope>
    <source>
        <strain evidence="2">K2</strain>
    </source>
</reference>
<comment type="caution">
    <text evidence="2">The sequence shown here is derived from an EMBL/GenBank/DDBJ whole genome shotgun (WGS) entry which is preliminary data.</text>
</comment>
<dbReference type="Pfam" id="PF02450">
    <property type="entry name" value="LCAT"/>
    <property type="match status" value="2"/>
</dbReference>
<gene>
    <name evidence="2" type="ORF">P5673_015425</name>
</gene>
<dbReference type="PANTHER" id="PTHR11440">
    <property type="entry name" value="LECITHIN-CHOLESTEROL ACYLTRANSFERASE-RELATED"/>
    <property type="match status" value="1"/>
</dbReference>
<keyword evidence="1" id="KW-0732">Signal</keyword>
<organism evidence="2 3">
    <name type="scientific">Acropora cervicornis</name>
    <name type="common">Staghorn coral</name>
    <dbReference type="NCBI Taxonomy" id="6130"/>
    <lineage>
        <taxon>Eukaryota</taxon>
        <taxon>Metazoa</taxon>
        <taxon>Cnidaria</taxon>
        <taxon>Anthozoa</taxon>
        <taxon>Hexacorallia</taxon>
        <taxon>Scleractinia</taxon>
        <taxon>Astrocoeniina</taxon>
        <taxon>Acroporidae</taxon>
        <taxon>Acropora</taxon>
    </lineage>
</organism>
<dbReference type="Proteomes" id="UP001249851">
    <property type="component" value="Unassembled WGS sequence"/>
</dbReference>
<dbReference type="Gene3D" id="3.40.50.1820">
    <property type="entry name" value="alpha/beta hydrolase"/>
    <property type="match status" value="1"/>
</dbReference>
<evidence type="ECO:0000256" key="1">
    <source>
        <dbReference type="SAM" id="SignalP"/>
    </source>
</evidence>
<keyword evidence="3" id="KW-1185">Reference proteome</keyword>
<sequence>MCEVMFKLIAFIAVVFSAEGFWLPDKPTPAAPANEIKTPVIIVPGTGGSQLQAKINKPDVPHWYCTKTTETYFTLWLKKTSLLPFAIDCWVDNMRYVTNAPGVETRVPGFGNTDTIDHLDTDNIVAYFSPMTDTLVSWGYKRGVTVRAAPYDFRYGPESQSDYFAKLKKLIEETYLANGNKSITLMSHSLGCPYSLIFLNKQPNTWKDKYIFQWITLSGVWGGAAEQVSLFSSGNTLGVPHFLLNPLTVRGEQRTDTSNIFLLPSPELWSGQEILATTPDRNYTVKNYDQFFEDIGFPLGKKLRKLVGQPSYPLTAHAPNVTVHCLFGTGVDTAESFSFGKGAFPDAQPKVFYGDGDGTVNIRSLQACHKWNQRQLQPVTLKTFHSVNHNGVLSDKNVHDYIKPLLI</sequence>
<reference evidence="2" key="1">
    <citation type="journal article" date="2023" name="G3 (Bethesda)">
        <title>Whole genome assembly and annotation of the endangered Caribbean coral Acropora cervicornis.</title>
        <authorList>
            <person name="Selwyn J.D."/>
            <person name="Vollmer S.V."/>
        </authorList>
    </citation>
    <scope>NUCLEOTIDE SEQUENCE</scope>
    <source>
        <strain evidence="2">K2</strain>
    </source>
</reference>